<keyword evidence="4" id="KW-1185">Reference proteome</keyword>
<dbReference type="GO" id="GO:0006511">
    <property type="term" value="P:ubiquitin-dependent protein catabolic process"/>
    <property type="evidence" value="ECO:0007669"/>
    <property type="project" value="InterPro"/>
</dbReference>
<protein>
    <submittedName>
        <fullName evidence="3">20S proteasome alpha subunit 7</fullName>
    </submittedName>
</protein>
<sequence>MAAVGSGYDVSCGSYSPDGRIFQIDYALKAVEQHGLCAGIRTNDCVVLGIQKDVGDVLEIDTVRRIFQVEDHILIAVVGMLPDGRALVSKALEYADSYRRNYDRVVPTSVLADTMSRYMQLYTHYGEVRPFGCSLLIAGTNNDNGTHRFSLYHLQPSGDISSCFGAVAGRRSLQAKVEIEHAMGPQQIDENDNYNHLKRLHNDGGQLATMSEATAMDVCARAIWACHDEGEPNFLMDFAAVRADGCHIYSREMAAQIQARTSPDANEAPVEPQ</sequence>
<reference evidence="3 4" key="1">
    <citation type="submission" date="2019-05" db="EMBL/GenBank/DDBJ databases">
        <title>The compact genome of Giardia muris reveals important steps in the evolution of intestinal protozoan parasites.</title>
        <authorList>
            <person name="Xu F."/>
            <person name="Jimenez-Gonzalez A."/>
            <person name="Einarsson E."/>
            <person name="Astvaldsson A."/>
            <person name="Peirasmaki D."/>
            <person name="Eckmann L."/>
            <person name="Andersson J.O."/>
            <person name="Svard S.G."/>
            <person name="Jerlstrom-Hultqvist J."/>
        </authorList>
    </citation>
    <scope>NUCLEOTIDE SEQUENCE [LARGE SCALE GENOMIC DNA]</scope>
    <source>
        <strain evidence="3 4">Roberts-Thomson</strain>
    </source>
</reference>
<dbReference type="VEuPathDB" id="GiardiaDB:GMRT_14245"/>
<gene>
    <name evidence="3" type="ORF">GMRT_14245</name>
</gene>
<dbReference type="AlphaFoldDB" id="A0A4Z1SWT4"/>
<comment type="caution">
    <text evidence="3">The sequence shown here is derived from an EMBL/GenBank/DDBJ whole genome shotgun (WGS) entry which is preliminary data.</text>
</comment>
<dbReference type="InterPro" id="IPR029055">
    <property type="entry name" value="Ntn_hydrolases_N"/>
</dbReference>
<dbReference type="Pfam" id="PF10584">
    <property type="entry name" value="Proteasome_A_N"/>
    <property type="match status" value="1"/>
</dbReference>
<dbReference type="InterPro" id="IPR050115">
    <property type="entry name" value="Proteasome_alpha"/>
</dbReference>
<evidence type="ECO:0000256" key="1">
    <source>
        <dbReference type="ARBA" id="ARBA00022942"/>
    </source>
</evidence>
<dbReference type="EMBL" id="VDLU01000001">
    <property type="protein sequence ID" value="TNJ30214.1"/>
    <property type="molecule type" value="Genomic_DNA"/>
</dbReference>
<evidence type="ECO:0000313" key="4">
    <source>
        <dbReference type="Proteomes" id="UP000315496"/>
    </source>
</evidence>
<dbReference type="InterPro" id="IPR001353">
    <property type="entry name" value="Proteasome_sua/b"/>
</dbReference>
<evidence type="ECO:0000313" key="3">
    <source>
        <dbReference type="EMBL" id="TNJ30214.1"/>
    </source>
</evidence>
<keyword evidence="1 3" id="KW-0647">Proteasome</keyword>
<dbReference type="OrthoDB" id="40134at2759"/>
<dbReference type="Gene3D" id="3.60.20.10">
    <property type="entry name" value="Glutamine Phosphoribosylpyrophosphate, subunit 1, domain 1"/>
    <property type="match status" value="1"/>
</dbReference>
<name>A0A4Z1SWT4_GIAMU</name>
<proteinExistence type="predicted"/>
<dbReference type="Pfam" id="PF00227">
    <property type="entry name" value="Proteasome"/>
    <property type="match status" value="1"/>
</dbReference>
<dbReference type="SMART" id="SM00948">
    <property type="entry name" value="Proteasome_A_N"/>
    <property type="match status" value="1"/>
</dbReference>
<dbReference type="Proteomes" id="UP000315496">
    <property type="component" value="Chromosome 1"/>
</dbReference>
<feature type="domain" description="Proteasome alpha-type subunits" evidence="2">
    <location>
        <begin position="8"/>
        <end position="30"/>
    </location>
</feature>
<organism evidence="3 4">
    <name type="scientific">Giardia muris</name>
    <dbReference type="NCBI Taxonomy" id="5742"/>
    <lineage>
        <taxon>Eukaryota</taxon>
        <taxon>Metamonada</taxon>
        <taxon>Diplomonadida</taxon>
        <taxon>Hexamitidae</taxon>
        <taxon>Giardiinae</taxon>
        <taxon>Giardia</taxon>
    </lineage>
</organism>
<dbReference type="GO" id="GO:0019773">
    <property type="term" value="C:proteasome core complex, alpha-subunit complex"/>
    <property type="evidence" value="ECO:0007669"/>
    <property type="project" value="InterPro"/>
</dbReference>
<dbReference type="InterPro" id="IPR000426">
    <property type="entry name" value="Proteasome_asu_N"/>
</dbReference>
<dbReference type="SUPFAM" id="SSF56235">
    <property type="entry name" value="N-terminal nucleophile aminohydrolases (Ntn hydrolases)"/>
    <property type="match status" value="1"/>
</dbReference>
<accession>A0A4Z1SWT4</accession>
<dbReference type="PANTHER" id="PTHR11599">
    <property type="entry name" value="PROTEASOME SUBUNIT ALPHA/BETA"/>
    <property type="match status" value="1"/>
</dbReference>
<evidence type="ECO:0000259" key="2">
    <source>
        <dbReference type="SMART" id="SM00948"/>
    </source>
</evidence>